<evidence type="ECO:0000313" key="3">
    <source>
        <dbReference type="Proteomes" id="UP001374535"/>
    </source>
</evidence>
<keyword evidence="1" id="KW-1133">Transmembrane helix</keyword>
<sequence length="101" mass="12010">MSVKRFRVSLKEWMTTCFFLPNSEFSLSILVKSGKVFFYHFPLPNYLDLLHLLLLIRQNTNNCILLILHFVVIIYNIFMETKLLNLITKSIYTKQQAKHTN</sequence>
<keyword evidence="3" id="KW-1185">Reference proteome</keyword>
<name>A0AAQ3RTE0_VIGMU</name>
<proteinExistence type="predicted"/>
<protein>
    <submittedName>
        <fullName evidence="2">Uncharacterized protein</fullName>
    </submittedName>
</protein>
<dbReference type="EMBL" id="CP144694">
    <property type="protein sequence ID" value="WVZ03556.1"/>
    <property type="molecule type" value="Genomic_DNA"/>
</dbReference>
<keyword evidence="1" id="KW-0812">Transmembrane</keyword>
<feature type="transmembrane region" description="Helical" evidence="1">
    <location>
        <begin position="63"/>
        <end position="79"/>
    </location>
</feature>
<keyword evidence="1" id="KW-0472">Membrane</keyword>
<gene>
    <name evidence="2" type="ORF">V8G54_024362</name>
</gene>
<evidence type="ECO:0000313" key="2">
    <source>
        <dbReference type="EMBL" id="WVZ03556.1"/>
    </source>
</evidence>
<evidence type="ECO:0000256" key="1">
    <source>
        <dbReference type="SAM" id="Phobius"/>
    </source>
</evidence>
<organism evidence="2 3">
    <name type="scientific">Vigna mungo</name>
    <name type="common">Black gram</name>
    <name type="synonym">Phaseolus mungo</name>
    <dbReference type="NCBI Taxonomy" id="3915"/>
    <lineage>
        <taxon>Eukaryota</taxon>
        <taxon>Viridiplantae</taxon>
        <taxon>Streptophyta</taxon>
        <taxon>Embryophyta</taxon>
        <taxon>Tracheophyta</taxon>
        <taxon>Spermatophyta</taxon>
        <taxon>Magnoliopsida</taxon>
        <taxon>eudicotyledons</taxon>
        <taxon>Gunneridae</taxon>
        <taxon>Pentapetalae</taxon>
        <taxon>rosids</taxon>
        <taxon>fabids</taxon>
        <taxon>Fabales</taxon>
        <taxon>Fabaceae</taxon>
        <taxon>Papilionoideae</taxon>
        <taxon>50 kb inversion clade</taxon>
        <taxon>NPAAA clade</taxon>
        <taxon>indigoferoid/millettioid clade</taxon>
        <taxon>Phaseoleae</taxon>
        <taxon>Vigna</taxon>
    </lineage>
</organism>
<reference evidence="2 3" key="1">
    <citation type="journal article" date="2023" name="Life. Sci Alliance">
        <title>Evolutionary insights into 3D genome organization and epigenetic landscape of Vigna mungo.</title>
        <authorList>
            <person name="Junaid A."/>
            <person name="Singh B."/>
            <person name="Bhatia S."/>
        </authorList>
    </citation>
    <scope>NUCLEOTIDE SEQUENCE [LARGE SCALE GENOMIC DNA]</scope>
    <source>
        <strain evidence="2">Urdbean</strain>
    </source>
</reference>
<accession>A0AAQ3RTE0</accession>
<dbReference type="AlphaFoldDB" id="A0AAQ3RTE0"/>
<feature type="transmembrane region" description="Helical" evidence="1">
    <location>
        <begin position="37"/>
        <end position="56"/>
    </location>
</feature>
<dbReference type="Proteomes" id="UP001374535">
    <property type="component" value="Chromosome 7"/>
</dbReference>